<organism evidence="1 2">
    <name type="scientific">Streptomyces paludis</name>
    <dbReference type="NCBI Taxonomy" id="2282738"/>
    <lineage>
        <taxon>Bacteria</taxon>
        <taxon>Bacillati</taxon>
        <taxon>Actinomycetota</taxon>
        <taxon>Actinomycetes</taxon>
        <taxon>Kitasatosporales</taxon>
        <taxon>Streptomycetaceae</taxon>
        <taxon>Streptomyces</taxon>
    </lineage>
</organism>
<sequence length="169" mass="18506">MEAALVGLVGTTLGGVTGFAGAWVAQRGQVRIQQEQRVHAEQVRWLDDKKGLYRDLLIKLYGWRDSLASILVNADDGKLADNRSIAYKWIVETSLIADDEVRSAVSDVHRALLHAQTVISDGTSAAGDRPLQAVEDGLVVLEDALRAELSVSARVRSRSWARWRWGGGS</sequence>
<proteinExistence type="predicted"/>
<dbReference type="KEGG" id="spad:DVK44_16270"/>
<reference evidence="2" key="1">
    <citation type="submission" date="2018-07" db="EMBL/GenBank/DDBJ databases">
        <authorList>
            <person name="Zhao J."/>
        </authorList>
    </citation>
    <scope>NUCLEOTIDE SEQUENCE [LARGE SCALE GENOMIC DNA]</scope>
    <source>
        <strain evidence="2">GSSD-12</strain>
    </source>
</reference>
<keyword evidence="2" id="KW-1185">Reference proteome</keyword>
<dbReference type="AlphaFoldDB" id="A0A345HQL7"/>
<accession>A0A345HQL7</accession>
<dbReference type="RefSeq" id="WP_114660325.1">
    <property type="nucleotide sequence ID" value="NZ_CP031194.1"/>
</dbReference>
<name>A0A345HQL7_9ACTN</name>
<protein>
    <submittedName>
        <fullName evidence="1">Uncharacterized protein</fullName>
    </submittedName>
</protein>
<gene>
    <name evidence="1" type="ORF">DVK44_16270</name>
</gene>
<evidence type="ECO:0000313" key="1">
    <source>
        <dbReference type="EMBL" id="AXG78991.1"/>
    </source>
</evidence>
<dbReference type="EMBL" id="CP031194">
    <property type="protein sequence ID" value="AXG78991.1"/>
    <property type="molecule type" value="Genomic_DNA"/>
</dbReference>
<evidence type="ECO:0000313" key="2">
    <source>
        <dbReference type="Proteomes" id="UP000253868"/>
    </source>
</evidence>
<dbReference type="OrthoDB" id="4332232at2"/>
<dbReference type="Proteomes" id="UP000253868">
    <property type="component" value="Chromosome"/>
</dbReference>